<proteinExistence type="predicted"/>
<feature type="region of interest" description="Disordered" evidence="1">
    <location>
        <begin position="276"/>
        <end position="365"/>
    </location>
</feature>
<protein>
    <recommendedName>
        <fullName evidence="4">DNA-directed RNA polymerase</fullName>
    </recommendedName>
</protein>
<dbReference type="OMA" id="KNCAEHA"/>
<feature type="compositionally biased region" description="Polar residues" evidence="1">
    <location>
        <begin position="325"/>
        <end position="335"/>
    </location>
</feature>
<dbReference type="Proteomes" id="UP000075243">
    <property type="component" value="Unassembled WGS sequence"/>
</dbReference>
<sequence>TWVRNPYKSSHGELALDISLEKDVVKQSGDAWRIVLDSCLPVLHLIDTSRSVPYAIKQIQGLMGISCTFDQAIQRLASSVKMVAKGVLREHLILLASSMTCGGNLVGFNTGGYKALSRQLNIQVPFTDATLFTPKKCFERAAEKCHTDSLSSIVASCSWGKHVAVGTGSKFDVVWDANEIKSEEIEGTDVYNFLHMVKSISNGEEETNAGLGDDVDDLWDEENMDWDMSPQRTSGNEAVFEENLELLNVSTSNGWETNTNQTESKTNEWFNAWDTNTTTDQTKTKSNECWGKNKSEMPAGRSENVQEDSWSLGRKKDDVNHRDNSGSGSWVANRTDQTKTKSNEWSGWGKNKSEVPAGNMQDSWGSIKSNEWSGWAGGSENMLDTWGSSTKNDVTQENNSEAGAWGANRTHQTKTKSNEWSSWGKWKDNVSQKDNSGSAWGRNKVERTDGGSEKPQENAWGSGNWKAESKGGNNSWGKSKSSESQAWDSHNQSNQNASSQGWESHIASANSDSEKSFQWGKQGRESFKKNRFEGSQGRGSNAGDWKNRNRPPRAPGQRLDIYSPEEQDILKDIEPIMQSIRRIMQQQGYNDGDPLAAEDQLFVLENVFEHHPDKETKMGVGIDYVMVNRHSSFQESRCLYVVLKDGKKEDFSYRKCLDNWIRKKYPDLAESFVGKYFRKPRPRLDQTAMPGGDQTAMPGGDQTVTPGQEEAVTSADQTSTPSPMETNE</sequence>
<dbReference type="InterPro" id="IPR044673">
    <property type="entry name" value="DCL-like"/>
</dbReference>
<feature type="non-terminal residue" evidence="2">
    <location>
        <position position="1"/>
    </location>
</feature>
<feature type="compositionally biased region" description="Basic and acidic residues" evidence="1">
    <location>
        <begin position="522"/>
        <end position="532"/>
    </location>
</feature>
<evidence type="ECO:0000313" key="2">
    <source>
        <dbReference type="EMBL" id="KYP49036.1"/>
    </source>
</evidence>
<evidence type="ECO:0000313" key="3">
    <source>
        <dbReference type="Proteomes" id="UP000075243"/>
    </source>
</evidence>
<feature type="compositionally biased region" description="Basic and acidic residues" evidence="1">
    <location>
        <begin position="314"/>
        <end position="324"/>
    </location>
</feature>
<feature type="compositionally biased region" description="Polar residues" evidence="1">
    <location>
        <begin position="714"/>
        <end position="728"/>
    </location>
</feature>
<evidence type="ECO:0000256" key="1">
    <source>
        <dbReference type="SAM" id="MobiDB-lite"/>
    </source>
</evidence>
<feature type="compositionally biased region" description="Low complexity" evidence="1">
    <location>
        <begin position="470"/>
        <end position="484"/>
    </location>
</feature>
<dbReference type="Gene3D" id="3.10.450.40">
    <property type="match status" value="1"/>
</dbReference>
<reference evidence="2" key="1">
    <citation type="journal article" date="2012" name="Nat. Biotechnol.">
        <title>Draft genome sequence of pigeonpea (Cajanus cajan), an orphan legume crop of resource-poor farmers.</title>
        <authorList>
            <person name="Varshney R.K."/>
            <person name="Chen W."/>
            <person name="Li Y."/>
            <person name="Bharti A.K."/>
            <person name="Saxena R.K."/>
            <person name="Schlueter J.A."/>
            <person name="Donoghue M.T."/>
            <person name="Azam S."/>
            <person name="Fan G."/>
            <person name="Whaley A.M."/>
            <person name="Farmer A.D."/>
            <person name="Sheridan J."/>
            <person name="Iwata A."/>
            <person name="Tuteja R."/>
            <person name="Penmetsa R.V."/>
            <person name="Wu W."/>
            <person name="Upadhyaya H.D."/>
            <person name="Yang S.P."/>
            <person name="Shah T."/>
            <person name="Saxena K.B."/>
            <person name="Michael T."/>
            <person name="McCombie W.R."/>
            <person name="Yang B."/>
            <person name="Zhang G."/>
            <person name="Yang H."/>
            <person name="Wang J."/>
            <person name="Spillane C."/>
            <person name="Cook D.R."/>
            <person name="May G.D."/>
            <person name="Xu X."/>
            <person name="Jackson S.A."/>
        </authorList>
    </citation>
    <scope>NUCLEOTIDE SEQUENCE [LARGE SCALE GENOMIC DNA]</scope>
</reference>
<dbReference type="GO" id="GO:1901259">
    <property type="term" value="P:chloroplast rRNA processing"/>
    <property type="evidence" value="ECO:0007669"/>
    <property type="project" value="TreeGrafter"/>
</dbReference>
<evidence type="ECO:0008006" key="4">
    <source>
        <dbReference type="Google" id="ProtNLM"/>
    </source>
</evidence>
<feature type="compositionally biased region" description="Basic and acidic residues" evidence="1">
    <location>
        <begin position="443"/>
        <end position="456"/>
    </location>
</feature>
<dbReference type="SUPFAM" id="SSF64484">
    <property type="entry name" value="beta and beta-prime subunits of DNA dependent RNA-polymerase"/>
    <property type="match status" value="1"/>
</dbReference>
<feature type="compositionally biased region" description="Polar residues" evidence="1">
    <location>
        <begin position="386"/>
        <end position="401"/>
    </location>
</feature>
<dbReference type="Pfam" id="PF11523">
    <property type="entry name" value="DUF3223"/>
    <property type="match status" value="1"/>
</dbReference>
<dbReference type="GO" id="GO:0009507">
    <property type="term" value="C:chloroplast"/>
    <property type="evidence" value="ECO:0007669"/>
    <property type="project" value="TreeGrafter"/>
</dbReference>
<dbReference type="AlphaFoldDB" id="A0A151S2L9"/>
<dbReference type="Gramene" id="C.cajan_29620.t">
    <property type="protein sequence ID" value="C.cajan_29620.t"/>
    <property type="gene ID" value="C.cajan_29620"/>
</dbReference>
<organism evidence="2 3">
    <name type="scientific">Cajanus cajan</name>
    <name type="common">Pigeon pea</name>
    <name type="synonym">Cajanus indicus</name>
    <dbReference type="NCBI Taxonomy" id="3821"/>
    <lineage>
        <taxon>Eukaryota</taxon>
        <taxon>Viridiplantae</taxon>
        <taxon>Streptophyta</taxon>
        <taxon>Embryophyta</taxon>
        <taxon>Tracheophyta</taxon>
        <taxon>Spermatophyta</taxon>
        <taxon>Magnoliopsida</taxon>
        <taxon>eudicotyledons</taxon>
        <taxon>Gunneridae</taxon>
        <taxon>Pentapetalae</taxon>
        <taxon>rosids</taxon>
        <taxon>fabids</taxon>
        <taxon>Fabales</taxon>
        <taxon>Fabaceae</taxon>
        <taxon>Papilionoideae</taxon>
        <taxon>50 kb inversion clade</taxon>
        <taxon>NPAAA clade</taxon>
        <taxon>indigoferoid/millettioid clade</taxon>
        <taxon>Phaseoleae</taxon>
        <taxon>Cajanus</taxon>
    </lineage>
</organism>
<name>A0A151S2L9_CAJCA</name>
<dbReference type="STRING" id="3821.A0A151S2L9"/>
<feature type="region of interest" description="Disordered" evidence="1">
    <location>
        <begin position="383"/>
        <end position="559"/>
    </location>
</feature>
<feature type="compositionally biased region" description="Basic and acidic residues" evidence="1">
    <location>
        <begin position="282"/>
        <end position="295"/>
    </location>
</feature>
<dbReference type="PANTHER" id="PTHR33415">
    <property type="entry name" value="PROTEIN EMBRYO DEFECTIVE 514"/>
    <property type="match status" value="1"/>
</dbReference>
<accession>A0A151S2L9</accession>
<dbReference type="EMBL" id="KQ483485">
    <property type="protein sequence ID" value="KYP49036.1"/>
    <property type="molecule type" value="Genomic_DNA"/>
</dbReference>
<dbReference type="GO" id="GO:0009658">
    <property type="term" value="P:chloroplast organization"/>
    <property type="evidence" value="ECO:0007669"/>
    <property type="project" value="TreeGrafter"/>
</dbReference>
<feature type="compositionally biased region" description="Low complexity" evidence="1">
    <location>
        <begin position="491"/>
        <end position="500"/>
    </location>
</feature>
<gene>
    <name evidence="2" type="ORF">KK1_029239</name>
</gene>
<dbReference type="PANTHER" id="PTHR33415:SF24">
    <property type="entry name" value="DNA-DIRECTED RNA POLYMERASE"/>
    <property type="match status" value="1"/>
</dbReference>
<feature type="region of interest" description="Disordered" evidence="1">
    <location>
        <begin position="682"/>
        <end position="728"/>
    </location>
</feature>
<keyword evidence="3" id="KW-1185">Reference proteome</keyword>